<evidence type="ECO:0000313" key="6">
    <source>
        <dbReference type="Proteomes" id="UP000720508"/>
    </source>
</evidence>
<dbReference type="InterPro" id="IPR018201">
    <property type="entry name" value="Ketoacyl_synth_AS"/>
</dbReference>
<feature type="non-terminal residue" evidence="5">
    <location>
        <position position="301"/>
    </location>
</feature>
<evidence type="ECO:0000256" key="3">
    <source>
        <dbReference type="ARBA" id="ARBA00023315"/>
    </source>
</evidence>
<dbReference type="Pfam" id="PF00109">
    <property type="entry name" value="ketoacyl-synt"/>
    <property type="match status" value="1"/>
</dbReference>
<protein>
    <submittedName>
        <fullName evidence="5">Polyketide synthase</fullName>
    </submittedName>
</protein>
<dbReference type="PROSITE" id="PS52004">
    <property type="entry name" value="KS3_2"/>
    <property type="match status" value="1"/>
</dbReference>
<proteinExistence type="predicted"/>
<reference evidence="5 6" key="1">
    <citation type="submission" date="2021-06" db="EMBL/GenBank/DDBJ databases">
        <authorList>
            <person name="Pan X."/>
        </authorList>
    </citation>
    <scope>NUCLEOTIDE SEQUENCE [LARGE SCALE GENOMIC DNA]</scope>
    <source>
        <strain evidence="5 6">4503</strain>
    </source>
</reference>
<dbReference type="EMBL" id="JAHLEM010001138">
    <property type="protein sequence ID" value="MBU3871568.1"/>
    <property type="molecule type" value="Genomic_DNA"/>
</dbReference>
<keyword evidence="6" id="KW-1185">Reference proteome</keyword>
<evidence type="ECO:0000313" key="5">
    <source>
        <dbReference type="EMBL" id="MBU3871568.1"/>
    </source>
</evidence>
<dbReference type="Proteomes" id="UP000720508">
    <property type="component" value="Unassembled WGS sequence"/>
</dbReference>
<dbReference type="Pfam" id="PF02801">
    <property type="entry name" value="Ketoacyl-synt_C"/>
    <property type="match status" value="1"/>
</dbReference>
<sequence length="301" mass="30848">MSCRFPGGVDSPEALWRLVSAGDDAVSPFPSDRGWDLAGVYDADATRSGRSYVRSGGFLHDAAEFDAGFFGISPREAMAMDPQQRLLLEASWEAFERAGIPASTLKGSQTGVFVGASAQGYGGGDGQAPEGSEGYRLTGNASSVVSGRVAYTFGLEGPAVTVDTACSSSLVALHWAVRALRSGECSLALAGGVTVMATPATFVEFSRQRGLAADGRCKSFAAGADGTGWSEGVGMLLVERLSDAERNGHPVLAVVSGSAVNQDGASNGLTAPNGPSQQRVIRQALASAGLAARDVDAVEAH</sequence>
<dbReference type="InterPro" id="IPR014030">
    <property type="entry name" value="Ketoacyl_synth_N"/>
</dbReference>
<dbReference type="SMART" id="SM00825">
    <property type="entry name" value="PKS_KS"/>
    <property type="match status" value="1"/>
</dbReference>
<dbReference type="CDD" id="cd00833">
    <property type="entry name" value="PKS"/>
    <property type="match status" value="1"/>
</dbReference>
<evidence type="ECO:0000256" key="1">
    <source>
        <dbReference type="ARBA" id="ARBA00022679"/>
    </source>
</evidence>
<dbReference type="PANTHER" id="PTHR43775">
    <property type="entry name" value="FATTY ACID SYNTHASE"/>
    <property type="match status" value="1"/>
</dbReference>
<feature type="domain" description="Ketosynthase family 3 (KS3)" evidence="4">
    <location>
        <begin position="1"/>
        <end position="301"/>
    </location>
</feature>
<gene>
    <name evidence="5" type="ORF">KN815_48245</name>
</gene>
<dbReference type="InterPro" id="IPR020841">
    <property type="entry name" value="PKS_Beta-ketoAc_synthase_dom"/>
</dbReference>
<accession>A0ABS6CX79</accession>
<dbReference type="PROSITE" id="PS00606">
    <property type="entry name" value="KS3_1"/>
    <property type="match status" value="1"/>
</dbReference>
<evidence type="ECO:0000259" key="4">
    <source>
        <dbReference type="PROSITE" id="PS52004"/>
    </source>
</evidence>
<name>A0ABS6CX79_9ACTN</name>
<dbReference type="InterPro" id="IPR014031">
    <property type="entry name" value="Ketoacyl_synth_C"/>
</dbReference>
<organism evidence="5 6">
    <name type="scientific">Streptomyces niphimycinicus</name>
    <dbReference type="NCBI Taxonomy" id="2842201"/>
    <lineage>
        <taxon>Bacteria</taxon>
        <taxon>Bacillati</taxon>
        <taxon>Actinomycetota</taxon>
        <taxon>Actinomycetes</taxon>
        <taxon>Kitasatosporales</taxon>
        <taxon>Streptomycetaceae</taxon>
        <taxon>Streptomyces</taxon>
    </lineage>
</organism>
<keyword evidence="3" id="KW-0012">Acyltransferase</keyword>
<dbReference type="PANTHER" id="PTHR43775:SF51">
    <property type="entry name" value="INACTIVE PHENOLPHTHIOCEROL SYNTHESIS POLYKETIDE SYNTHASE TYPE I PKS1-RELATED"/>
    <property type="match status" value="1"/>
</dbReference>
<keyword evidence="1" id="KW-0808">Transferase</keyword>
<evidence type="ECO:0000256" key="2">
    <source>
        <dbReference type="ARBA" id="ARBA00023268"/>
    </source>
</evidence>
<dbReference type="InterPro" id="IPR050091">
    <property type="entry name" value="PKS_NRPS_Biosynth_Enz"/>
</dbReference>
<comment type="caution">
    <text evidence="5">The sequence shown here is derived from an EMBL/GenBank/DDBJ whole genome shotgun (WGS) entry which is preliminary data.</text>
</comment>
<keyword evidence="2" id="KW-0511">Multifunctional enzyme</keyword>